<organism evidence="2 3">
    <name type="scientific">Rhipicephalus sanguineus</name>
    <name type="common">Brown dog tick</name>
    <name type="synonym">Ixodes sanguineus</name>
    <dbReference type="NCBI Taxonomy" id="34632"/>
    <lineage>
        <taxon>Eukaryota</taxon>
        <taxon>Metazoa</taxon>
        <taxon>Ecdysozoa</taxon>
        <taxon>Arthropoda</taxon>
        <taxon>Chelicerata</taxon>
        <taxon>Arachnida</taxon>
        <taxon>Acari</taxon>
        <taxon>Parasitiformes</taxon>
        <taxon>Ixodida</taxon>
        <taxon>Ixodoidea</taxon>
        <taxon>Ixodidae</taxon>
        <taxon>Rhipicephalinae</taxon>
        <taxon>Rhipicephalus</taxon>
        <taxon>Rhipicephalus</taxon>
    </lineage>
</organism>
<evidence type="ECO:0000313" key="3">
    <source>
        <dbReference type="Proteomes" id="UP000821837"/>
    </source>
</evidence>
<dbReference type="Proteomes" id="UP000821837">
    <property type="component" value="Unassembled WGS sequence"/>
</dbReference>
<feature type="compositionally biased region" description="Polar residues" evidence="1">
    <location>
        <begin position="54"/>
        <end position="65"/>
    </location>
</feature>
<feature type="region of interest" description="Disordered" evidence="1">
    <location>
        <begin position="1"/>
        <end position="66"/>
    </location>
</feature>
<comment type="caution">
    <text evidence="2">The sequence shown here is derived from an EMBL/GenBank/DDBJ whole genome shotgun (WGS) entry which is preliminary data.</text>
</comment>
<evidence type="ECO:0000313" key="2">
    <source>
        <dbReference type="EMBL" id="KAH7931886.1"/>
    </source>
</evidence>
<feature type="compositionally biased region" description="Polar residues" evidence="1">
    <location>
        <begin position="404"/>
        <end position="418"/>
    </location>
</feature>
<feature type="compositionally biased region" description="Polar residues" evidence="1">
    <location>
        <begin position="359"/>
        <end position="373"/>
    </location>
</feature>
<name>A0A9D4P9V3_RHISA</name>
<sequence>MAGSASAPLLSTPGVYNPAEGGEDDEIQAMEGTEWQVFQSKSTKKKQALERGMSQPNASRSSQGCVQLGARSSRRAAALKKRVIAASRMPELPSTHWKIIVRPRDGLDLRKTSCYGISTAIFTAAGITAIQASSDLVCPNVVQNIVVVCTEKEDNARKILALKNIRVNGKEHEVAVYAAAEGNYVKGVIRNVERDIGDAELERLIVHQGNPVGQAIIRCYLYKKQMEVCSKCTRVGHRADVCPTPMVNVCHSCGAKDPKQGHSCLLRCKLCGKGHTTGDKACKQKYQTPFVIRQRRKEREMERAFDMDLRDFPTLGAGMPRPSSGGWLQPFTVGGGSALPITAKWASKAQNPEPYRTQAGPSTQVSGGTVTANESEELKKVRNENAKLSSELAQVKKELASLKNAVSASRQDGDQNGANGRKRRAVGDVPEVDVTDSLNQIKESLKLISRRFKKSPKT</sequence>
<feature type="region of interest" description="Disordered" evidence="1">
    <location>
        <begin position="348"/>
        <end position="373"/>
    </location>
</feature>
<keyword evidence="3" id="KW-1185">Reference proteome</keyword>
<reference evidence="2" key="2">
    <citation type="submission" date="2021-09" db="EMBL/GenBank/DDBJ databases">
        <authorList>
            <person name="Jia N."/>
            <person name="Wang J."/>
            <person name="Shi W."/>
            <person name="Du L."/>
            <person name="Sun Y."/>
            <person name="Zhan W."/>
            <person name="Jiang J."/>
            <person name="Wang Q."/>
            <person name="Zhang B."/>
            <person name="Ji P."/>
            <person name="Sakyi L.B."/>
            <person name="Cui X."/>
            <person name="Yuan T."/>
            <person name="Jiang B."/>
            <person name="Yang W."/>
            <person name="Lam T.T.-Y."/>
            <person name="Chang Q."/>
            <person name="Ding S."/>
            <person name="Wang X."/>
            <person name="Zhu J."/>
            <person name="Ruan X."/>
            <person name="Zhao L."/>
            <person name="Wei J."/>
            <person name="Que T."/>
            <person name="Du C."/>
            <person name="Cheng J."/>
            <person name="Dai P."/>
            <person name="Han X."/>
            <person name="Huang E."/>
            <person name="Gao Y."/>
            <person name="Liu J."/>
            <person name="Shao H."/>
            <person name="Ye R."/>
            <person name="Li L."/>
            <person name="Wei W."/>
            <person name="Wang X."/>
            <person name="Wang C."/>
            <person name="Huo Q."/>
            <person name="Li W."/>
            <person name="Guo W."/>
            <person name="Chen H."/>
            <person name="Chen S."/>
            <person name="Zhou L."/>
            <person name="Zhou L."/>
            <person name="Ni X."/>
            <person name="Tian J."/>
            <person name="Zhou Y."/>
            <person name="Sheng Y."/>
            <person name="Liu T."/>
            <person name="Pan Y."/>
            <person name="Xia L."/>
            <person name="Li J."/>
            <person name="Zhao F."/>
            <person name="Cao W."/>
        </authorList>
    </citation>
    <scope>NUCLEOTIDE SEQUENCE</scope>
    <source>
        <strain evidence="2">Rsan-2018</strain>
        <tissue evidence="2">Larvae</tissue>
    </source>
</reference>
<proteinExistence type="predicted"/>
<gene>
    <name evidence="2" type="ORF">HPB52_025184</name>
</gene>
<dbReference type="EMBL" id="JABSTV010001900">
    <property type="protein sequence ID" value="KAH7931886.1"/>
    <property type="molecule type" value="Genomic_DNA"/>
</dbReference>
<dbReference type="VEuPathDB" id="VectorBase:RSAN_028287"/>
<protein>
    <recommendedName>
        <fullName evidence="4">CCHC-type domain-containing protein</fullName>
    </recommendedName>
</protein>
<feature type="region of interest" description="Disordered" evidence="1">
    <location>
        <begin position="402"/>
        <end position="428"/>
    </location>
</feature>
<evidence type="ECO:0000256" key="1">
    <source>
        <dbReference type="SAM" id="MobiDB-lite"/>
    </source>
</evidence>
<accession>A0A9D4P9V3</accession>
<dbReference type="AlphaFoldDB" id="A0A9D4P9V3"/>
<reference evidence="2" key="1">
    <citation type="journal article" date="2020" name="Cell">
        <title>Large-Scale Comparative Analyses of Tick Genomes Elucidate Their Genetic Diversity and Vector Capacities.</title>
        <authorList>
            <consortium name="Tick Genome and Microbiome Consortium (TIGMIC)"/>
            <person name="Jia N."/>
            <person name="Wang J."/>
            <person name="Shi W."/>
            <person name="Du L."/>
            <person name="Sun Y."/>
            <person name="Zhan W."/>
            <person name="Jiang J.F."/>
            <person name="Wang Q."/>
            <person name="Zhang B."/>
            <person name="Ji P."/>
            <person name="Bell-Sakyi L."/>
            <person name="Cui X.M."/>
            <person name="Yuan T.T."/>
            <person name="Jiang B.G."/>
            <person name="Yang W.F."/>
            <person name="Lam T.T."/>
            <person name="Chang Q.C."/>
            <person name="Ding S.J."/>
            <person name="Wang X.J."/>
            <person name="Zhu J.G."/>
            <person name="Ruan X.D."/>
            <person name="Zhao L."/>
            <person name="Wei J.T."/>
            <person name="Ye R.Z."/>
            <person name="Que T.C."/>
            <person name="Du C.H."/>
            <person name="Zhou Y.H."/>
            <person name="Cheng J.X."/>
            <person name="Dai P.F."/>
            <person name="Guo W.B."/>
            <person name="Han X.H."/>
            <person name="Huang E.J."/>
            <person name="Li L.F."/>
            <person name="Wei W."/>
            <person name="Gao Y.C."/>
            <person name="Liu J.Z."/>
            <person name="Shao H.Z."/>
            <person name="Wang X."/>
            <person name="Wang C.C."/>
            <person name="Yang T.C."/>
            <person name="Huo Q.B."/>
            <person name="Li W."/>
            <person name="Chen H.Y."/>
            <person name="Chen S.E."/>
            <person name="Zhou L.G."/>
            <person name="Ni X.B."/>
            <person name="Tian J.H."/>
            <person name="Sheng Y."/>
            <person name="Liu T."/>
            <person name="Pan Y.S."/>
            <person name="Xia L.Y."/>
            <person name="Li J."/>
            <person name="Zhao F."/>
            <person name="Cao W.C."/>
        </authorList>
    </citation>
    <scope>NUCLEOTIDE SEQUENCE</scope>
    <source>
        <strain evidence="2">Rsan-2018</strain>
    </source>
</reference>
<evidence type="ECO:0008006" key="4">
    <source>
        <dbReference type="Google" id="ProtNLM"/>
    </source>
</evidence>